<gene>
    <name evidence="2" type="ORF">MM415A05670_0004</name>
    <name evidence="1" type="ORF">MM415B00626_0034</name>
</gene>
<proteinExistence type="predicted"/>
<protein>
    <submittedName>
        <fullName evidence="1">Uncharacterized protein</fullName>
    </submittedName>
</protein>
<dbReference type="EMBL" id="MT141498">
    <property type="protein sequence ID" value="QJA63501.1"/>
    <property type="molecule type" value="Genomic_DNA"/>
</dbReference>
<dbReference type="AlphaFoldDB" id="A0A6M3J2X2"/>
<dbReference type="EMBL" id="MT141651">
    <property type="protein sequence ID" value="QJA68807.1"/>
    <property type="molecule type" value="Genomic_DNA"/>
</dbReference>
<reference evidence="1" key="1">
    <citation type="submission" date="2020-03" db="EMBL/GenBank/DDBJ databases">
        <title>The deep terrestrial virosphere.</title>
        <authorList>
            <person name="Holmfeldt K."/>
            <person name="Nilsson E."/>
            <person name="Simone D."/>
            <person name="Lopez-Fernandez M."/>
            <person name="Wu X."/>
            <person name="de Brujin I."/>
            <person name="Lundin D."/>
            <person name="Andersson A."/>
            <person name="Bertilsson S."/>
            <person name="Dopson M."/>
        </authorList>
    </citation>
    <scope>NUCLEOTIDE SEQUENCE</scope>
    <source>
        <strain evidence="2">MM415A05670</strain>
        <strain evidence="1">MM415B00626</strain>
    </source>
</reference>
<accession>A0A6M3J2X2</accession>
<evidence type="ECO:0000313" key="2">
    <source>
        <dbReference type="EMBL" id="QJA68807.1"/>
    </source>
</evidence>
<name>A0A6M3J2X2_9ZZZZ</name>
<organism evidence="1">
    <name type="scientific">viral metagenome</name>
    <dbReference type="NCBI Taxonomy" id="1070528"/>
    <lineage>
        <taxon>unclassified sequences</taxon>
        <taxon>metagenomes</taxon>
        <taxon>organismal metagenomes</taxon>
    </lineage>
</organism>
<evidence type="ECO:0000313" key="1">
    <source>
        <dbReference type="EMBL" id="QJA63501.1"/>
    </source>
</evidence>
<sequence length="67" mass="7983">MEEREEKGRMKKIPPLPRYDNVFYEGVRMLNWIETCRDKNVCIHFQNLDKGIECTALNCPCDLYEGE</sequence>